<dbReference type="EMBL" id="LXQA010001835">
    <property type="protein sequence ID" value="MCH81064.1"/>
    <property type="molecule type" value="Genomic_DNA"/>
</dbReference>
<keyword evidence="7" id="KW-0539">Nucleus</keyword>
<protein>
    <submittedName>
        <fullName evidence="10">Crooked neck-like protein 1-like</fullName>
    </submittedName>
</protein>
<evidence type="ECO:0000256" key="6">
    <source>
        <dbReference type="ARBA" id="ARBA00023187"/>
    </source>
</evidence>
<dbReference type="Pfam" id="PF23233">
    <property type="entry name" value="HAT_Syf1_CNRKL1_N"/>
    <property type="match status" value="1"/>
</dbReference>
<dbReference type="GO" id="GO:0005085">
    <property type="term" value="F:guanyl-nucleotide exchange factor activity"/>
    <property type="evidence" value="ECO:0007669"/>
    <property type="project" value="UniProtKB-UniRule"/>
</dbReference>
<feature type="domain" description="PRONE" evidence="9">
    <location>
        <begin position="269"/>
        <end position="326"/>
    </location>
</feature>
<dbReference type="Gene3D" id="1.25.40.10">
    <property type="entry name" value="Tetratricopeptide repeat domain"/>
    <property type="match status" value="1"/>
</dbReference>
<dbReference type="GO" id="GO:0000245">
    <property type="term" value="P:spliceosomal complex assembly"/>
    <property type="evidence" value="ECO:0007669"/>
    <property type="project" value="TreeGrafter"/>
</dbReference>
<comment type="subcellular location">
    <subcellularLocation>
        <location evidence="1">Nucleus</location>
    </subcellularLocation>
</comment>
<gene>
    <name evidence="10" type="ORF">A2U01_0001843</name>
</gene>
<dbReference type="InterPro" id="IPR003107">
    <property type="entry name" value="HAT"/>
</dbReference>
<evidence type="ECO:0000256" key="8">
    <source>
        <dbReference type="PROSITE-ProRule" id="PRU00663"/>
    </source>
</evidence>
<keyword evidence="4" id="KW-0747">Spliceosome</keyword>
<evidence type="ECO:0000256" key="2">
    <source>
        <dbReference type="ARBA" id="ARBA00008644"/>
    </source>
</evidence>
<dbReference type="AlphaFoldDB" id="A0A392M373"/>
<dbReference type="InterPro" id="IPR011990">
    <property type="entry name" value="TPR-like_helical_dom_sf"/>
</dbReference>
<reference evidence="10 11" key="1">
    <citation type="journal article" date="2018" name="Front. Plant Sci.">
        <title>Red Clover (Trifolium pratense) and Zigzag Clover (T. medium) - A Picture of Genomic Similarities and Differences.</title>
        <authorList>
            <person name="Dluhosova J."/>
            <person name="Istvanek J."/>
            <person name="Nedelnik J."/>
            <person name="Repkova J."/>
        </authorList>
    </citation>
    <scope>NUCLEOTIDE SEQUENCE [LARGE SCALE GENOMIC DNA]</scope>
    <source>
        <strain evidence="11">cv. 10/8</strain>
        <tissue evidence="10">Leaf</tissue>
    </source>
</reference>
<proteinExistence type="inferred from homology"/>
<dbReference type="InterPro" id="IPR005512">
    <property type="entry name" value="PRONE_dom"/>
</dbReference>
<keyword evidence="5" id="KW-0677">Repeat</keyword>
<name>A0A392M373_9FABA</name>
<dbReference type="Proteomes" id="UP000265520">
    <property type="component" value="Unassembled WGS sequence"/>
</dbReference>
<sequence length="326" mass="39282">MRIVCRVKNKNYAPIQITAEQIVREARELEKSEIHRHRPPKQKINDGTELGEYCLRKRKEFEDLIRRVGSWNVKVWVKYAEWEESQKEFDRSRSVWERALKVDYKNHTVWLKYAEFEMKNRFINHARNVWHRAVTLLPRVDQLWYKYIHMENMLANVPGARRIFQMWMEWMPDRHAWLSYIKFELKYKEIQRARDIFERFVLCHPNVASWIRYAKFEIKNGDACTSRNVFERALDKVAAAVDNEEAQKLFIAFADFEASCHEIDRAKFTVFGELSKLEPLSEERKSKWRREMDSLLAPRNYTVELVPAKQNNANVRIFEVYSISGR</sequence>
<evidence type="ECO:0000256" key="1">
    <source>
        <dbReference type="ARBA" id="ARBA00004123"/>
    </source>
</evidence>
<comment type="similarity">
    <text evidence="2">Belongs to the crooked-neck family.</text>
</comment>
<keyword evidence="3" id="KW-0507">mRNA processing</keyword>
<evidence type="ECO:0000256" key="4">
    <source>
        <dbReference type="ARBA" id="ARBA00022728"/>
    </source>
</evidence>
<keyword evidence="11" id="KW-1185">Reference proteome</keyword>
<dbReference type="GO" id="GO:0071007">
    <property type="term" value="C:U2-type catalytic step 2 spliceosome"/>
    <property type="evidence" value="ECO:0007669"/>
    <property type="project" value="TreeGrafter"/>
</dbReference>
<organism evidence="10 11">
    <name type="scientific">Trifolium medium</name>
    <dbReference type="NCBI Taxonomy" id="97028"/>
    <lineage>
        <taxon>Eukaryota</taxon>
        <taxon>Viridiplantae</taxon>
        <taxon>Streptophyta</taxon>
        <taxon>Embryophyta</taxon>
        <taxon>Tracheophyta</taxon>
        <taxon>Spermatophyta</taxon>
        <taxon>Magnoliopsida</taxon>
        <taxon>eudicotyledons</taxon>
        <taxon>Gunneridae</taxon>
        <taxon>Pentapetalae</taxon>
        <taxon>rosids</taxon>
        <taxon>fabids</taxon>
        <taxon>Fabales</taxon>
        <taxon>Fabaceae</taxon>
        <taxon>Papilionoideae</taxon>
        <taxon>50 kb inversion clade</taxon>
        <taxon>NPAAA clade</taxon>
        <taxon>Hologalegina</taxon>
        <taxon>IRL clade</taxon>
        <taxon>Trifolieae</taxon>
        <taxon>Trifolium</taxon>
    </lineage>
</organism>
<accession>A0A392M373</accession>
<evidence type="ECO:0000256" key="5">
    <source>
        <dbReference type="ARBA" id="ARBA00022737"/>
    </source>
</evidence>
<dbReference type="SUPFAM" id="SSF48452">
    <property type="entry name" value="TPR-like"/>
    <property type="match status" value="2"/>
</dbReference>
<dbReference type="PANTHER" id="PTHR11246:SF3">
    <property type="entry name" value="CROOKED NECK-LIKE PROTEIN 1"/>
    <property type="match status" value="1"/>
</dbReference>
<dbReference type="PROSITE" id="PS51334">
    <property type="entry name" value="PRONE"/>
    <property type="match status" value="1"/>
</dbReference>
<dbReference type="PANTHER" id="PTHR11246">
    <property type="entry name" value="PRE-MRNA SPLICING FACTOR"/>
    <property type="match status" value="1"/>
</dbReference>
<dbReference type="InterPro" id="IPR045075">
    <property type="entry name" value="Syf1-like"/>
</dbReference>
<keyword evidence="6" id="KW-0508">mRNA splicing</keyword>
<evidence type="ECO:0000259" key="9">
    <source>
        <dbReference type="PROSITE" id="PS51334"/>
    </source>
</evidence>
<dbReference type="GO" id="GO:0000974">
    <property type="term" value="C:Prp19 complex"/>
    <property type="evidence" value="ECO:0007669"/>
    <property type="project" value="TreeGrafter"/>
</dbReference>
<dbReference type="GO" id="GO:0071011">
    <property type="term" value="C:precatalytic spliceosome"/>
    <property type="evidence" value="ECO:0007669"/>
    <property type="project" value="TreeGrafter"/>
</dbReference>
<dbReference type="InterPro" id="IPR055433">
    <property type="entry name" value="HAT_Syf1-like_N"/>
</dbReference>
<evidence type="ECO:0000313" key="10">
    <source>
        <dbReference type="EMBL" id="MCH81064.1"/>
    </source>
</evidence>
<dbReference type="Gene3D" id="1.20.58.2010">
    <property type="entry name" value="PRONE domain, subdomain 1"/>
    <property type="match status" value="1"/>
</dbReference>
<comment type="caution">
    <text evidence="10">The sequence shown here is derived from an EMBL/GenBank/DDBJ whole genome shotgun (WGS) entry which is preliminary data.</text>
</comment>
<evidence type="ECO:0000313" key="11">
    <source>
        <dbReference type="Proteomes" id="UP000265520"/>
    </source>
</evidence>
<dbReference type="Pfam" id="PF03759">
    <property type="entry name" value="PRONE"/>
    <property type="match status" value="1"/>
</dbReference>
<keyword evidence="8" id="KW-0344">Guanine-nucleotide releasing factor</keyword>
<evidence type="ECO:0000256" key="3">
    <source>
        <dbReference type="ARBA" id="ARBA00022664"/>
    </source>
</evidence>
<dbReference type="SMART" id="SM00386">
    <property type="entry name" value="HAT"/>
    <property type="match status" value="6"/>
</dbReference>
<dbReference type="GO" id="GO:0071014">
    <property type="term" value="C:post-mRNA release spliceosomal complex"/>
    <property type="evidence" value="ECO:0007669"/>
    <property type="project" value="TreeGrafter"/>
</dbReference>
<evidence type="ECO:0000256" key="7">
    <source>
        <dbReference type="ARBA" id="ARBA00023242"/>
    </source>
</evidence>